<evidence type="ECO:0000256" key="9">
    <source>
        <dbReference type="ARBA" id="ARBA00022842"/>
    </source>
</evidence>
<dbReference type="PANTHER" id="PTHR33540:SF2">
    <property type="entry name" value="TRNA THREONYLCARBAMOYLADENOSINE BIOSYNTHESIS PROTEIN TSAE"/>
    <property type="match status" value="1"/>
</dbReference>
<dbReference type="EMBL" id="CP041636">
    <property type="protein sequence ID" value="QDO99599.1"/>
    <property type="molecule type" value="Genomic_DNA"/>
</dbReference>
<organism evidence="11 12">
    <name type="scientific">Ferrovibrio terrae</name>
    <dbReference type="NCBI Taxonomy" id="2594003"/>
    <lineage>
        <taxon>Bacteria</taxon>
        <taxon>Pseudomonadati</taxon>
        <taxon>Pseudomonadota</taxon>
        <taxon>Alphaproteobacteria</taxon>
        <taxon>Rhodospirillales</taxon>
        <taxon>Rhodospirillaceae</taxon>
        <taxon>Ferrovibrio</taxon>
    </lineage>
</organism>
<dbReference type="NCBIfam" id="TIGR00150">
    <property type="entry name" value="T6A_YjeE"/>
    <property type="match status" value="1"/>
</dbReference>
<name>A0A516H756_9PROT</name>
<dbReference type="GO" id="GO:0005737">
    <property type="term" value="C:cytoplasm"/>
    <property type="evidence" value="ECO:0007669"/>
    <property type="project" value="UniProtKB-SubCell"/>
</dbReference>
<keyword evidence="4" id="KW-0963">Cytoplasm</keyword>
<keyword evidence="5" id="KW-0819">tRNA processing</keyword>
<reference evidence="11 12" key="1">
    <citation type="submission" date="2019-07" db="EMBL/GenBank/DDBJ databases">
        <title>Genome sequencing for Ferrovibrio sp. K5.</title>
        <authorList>
            <person name="Park S.-J."/>
        </authorList>
    </citation>
    <scope>NUCLEOTIDE SEQUENCE [LARGE SCALE GENOMIC DNA]</scope>
    <source>
        <strain evidence="11 12">K5</strain>
    </source>
</reference>
<comment type="similarity">
    <text evidence="2">Belongs to the TsaE family.</text>
</comment>
<dbReference type="SUPFAM" id="SSF52540">
    <property type="entry name" value="P-loop containing nucleoside triphosphate hydrolases"/>
    <property type="match status" value="1"/>
</dbReference>
<dbReference type="KEGG" id="fer:FNB15_02425"/>
<proteinExistence type="inferred from homology"/>
<evidence type="ECO:0000256" key="7">
    <source>
        <dbReference type="ARBA" id="ARBA00022741"/>
    </source>
</evidence>
<keyword evidence="8" id="KW-0067">ATP-binding</keyword>
<keyword evidence="11" id="KW-0808">Transferase</keyword>
<evidence type="ECO:0000256" key="10">
    <source>
        <dbReference type="ARBA" id="ARBA00032441"/>
    </source>
</evidence>
<dbReference type="InterPro" id="IPR027417">
    <property type="entry name" value="P-loop_NTPase"/>
</dbReference>
<dbReference type="InterPro" id="IPR003442">
    <property type="entry name" value="T6A_TsaE"/>
</dbReference>
<evidence type="ECO:0000256" key="4">
    <source>
        <dbReference type="ARBA" id="ARBA00022490"/>
    </source>
</evidence>
<sequence length="167" mass="18090">MIRRYQLPDEAATAALAVLLADRLQPGDAILLDGALGVGKTCFARALIRHLSGNETEVPSPSFNLVLTYDIPPDRLNGGTLWHFDLYRVSHPRELDELGLDDALRDGITLIEWPDRLGTQAPANALTVALSLLTDAAGPRRAELQGSAAWTTRLSDLPEAFAHDADV</sequence>
<dbReference type="Pfam" id="PF02367">
    <property type="entry name" value="TsaE"/>
    <property type="match status" value="1"/>
</dbReference>
<evidence type="ECO:0000256" key="1">
    <source>
        <dbReference type="ARBA" id="ARBA00004496"/>
    </source>
</evidence>
<evidence type="ECO:0000256" key="8">
    <source>
        <dbReference type="ARBA" id="ARBA00022840"/>
    </source>
</evidence>
<dbReference type="GO" id="GO:0016740">
    <property type="term" value="F:transferase activity"/>
    <property type="evidence" value="ECO:0007669"/>
    <property type="project" value="UniProtKB-KW"/>
</dbReference>
<dbReference type="GO" id="GO:0005524">
    <property type="term" value="F:ATP binding"/>
    <property type="evidence" value="ECO:0007669"/>
    <property type="project" value="UniProtKB-KW"/>
</dbReference>
<dbReference type="PANTHER" id="PTHR33540">
    <property type="entry name" value="TRNA THREONYLCARBAMOYLADENOSINE BIOSYNTHESIS PROTEIN TSAE"/>
    <property type="match status" value="1"/>
</dbReference>
<dbReference type="OrthoDB" id="9800307at2"/>
<dbReference type="AlphaFoldDB" id="A0A516H756"/>
<gene>
    <name evidence="11" type="primary">tsaE</name>
    <name evidence="11" type="ORF">FNB15_02425</name>
</gene>
<evidence type="ECO:0000256" key="5">
    <source>
        <dbReference type="ARBA" id="ARBA00022694"/>
    </source>
</evidence>
<evidence type="ECO:0000256" key="3">
    <source>
        <dbReference type="ARBA" id="ARBA00019010"/>
    </source>
</evidence>
<keyword evidence="9" id="KW-0460">Magnesium</keyword>
<dbReference type="GO" id="GO:0046872">
    <property type="term" value="F:metal ion binding"/>
    <property type="evidence" value="ECO:0007669"/>
    <property type="project" value="UniProtKB-KW"/>
</dbReference>
<evidence type="ECO:0000313" key="12">
    <source>
        <dbReference type="Proteomes" id="UP000317496"/>
    </source>
</evidence>
<dbReference type="Gene3D" id="3.40.50.300">
    <property type="entry name" value="P-loop containing nucleotide triphosphate hydrolases"/>
    <property type="match status" value="1"/>
</dbReference>
<keyword evidence="12" id="KW-1185">Reference proteome</keyword>
<protein>
    <recommendedName>
        <fullName evidence="3">tRNA threonylcarbamoyladenosine biosynthesis protein TsaE</fullName>
    </recommendedName>
    <alternativeName>
        <fullName evidence="10">t(6)A37 threonylcarbamoyladenosine biosynthesis protein TsaE</fullName>
    </alternativeName>
</protein>
<comment type="subcellular location">
    <subcellularLocation>
        <location evidence="1">Cytoplasm</location>
    </subcellularLocation>
</comment>
<accession>A0A516H756</accession>
<keyword evidence="6" id="KW-0479">Metal-binding</keyword>
<evidence type="ECO:0000256" key="2">
    <source>
        <dbReference type="ARBA" id="ARBA00007599"/>
    </source>
</evidence>
<dbReference type="Proteomes" id="UP000317496">
    <property type="component" value="Chromosome"/>
</dbReference>
<dbReference type="GO" id="GO:0002949">
    <property type="term" value="P:tRNA threonylcarbamoyladenosine modification"/>
    <property type="evidence" value="ECO:0007669"/>
    <property type="project" value="InterPro"/>
</dbReference>
<evidence type="ECO:0000256" key="6">
    <source>
        <dbReference type="ARBA" id="ARBA00022723"/>
    </source>
</evidence>
<evidence type="ECO:0000313" key="11">
    <source>
        <dbReference type="EMBL" id="QDO99599.1"/>
    </source>
</evidence>
<keyword evidence="7" id="KW-0547">Nucleotide-binding</keyword>